<sequence>MNIRFQTFVLCSGLSKRDIVCTKAMSRKRGSQYAHARRYLKSNAQLLPFTLVRAFSRTDDEILDFVAQQGFLDFFDQPANCIRPTLTIDRQEIFAEYILERIRPVFCPCSLGVVGTNLDAQRNEPQKAPTTLQKHLPINGSKTQSYMARSSKKRATYLPGVVGRVWPPYLA</sequence>
<proteinExistence type="predicted"/>
<protein>
    <submittedName>
        <fullName evidence="1">Uncharacterized protein</fullName>
    </submittedName>
</protein>
<evidence type="ECO:0000313" key="1">
    <source>
        <dbReference type="EMBL" id="OWT43238.1"/>
    </source>
</evidence>
<gene>
    <name evidence="1" type="ORF">VFPPC_17599</name>
</gene>
<dbReference type="KEGG" id="pchm:VFPPC_17599"/>
<accession>A0A219AR28</accession>
<dbReference type="EMBL" id="LSBJ02000002">
    <property type="protein sequence ID" value="OWT43238.1"/>
    <property type="molecule type" value="Genomic_DNA"/>
</dbReference>
<reference evidence="1 2" key="1">
    <citation type="journal article" date="2016" name="PLoS Pathog.">
        <title>Biosynthesis of antibiotic leucinostatins in bio-control fungus Purpureocillium lilacinum and their inhibition on phytophthora revealed by genome mining.</title>
        <authorList>
            <person name="Wang G."/>
            <person name="Liu Z."/>
            <person name="Lin R."/>
            <person name="Li E."/>
            <person name="Mao Z."/>
            <person name="Ling J."/>
            <person name="Yang Y."/>
            <person name="Yin W.B."/>
            <person name="Xie B."/>
        </authorList>
    </citation>
    <scope>NUCLEOTIDE SEQUENCE [LARGE SCALE GENOMIC DNA]</scope>
    <source>
        <strain evidence="1">170</strain>
    </source>
</reference>
<dbReference type="AlphaFoldDB" id="A0A219AR28"/>
<evidence type="ECO:0000313" key="2">
    <source>
        <dbReference type="Proteomes" id="UP000078397"/>
    </source>
</evidence>
<keyword evidence="2" id="KW-1185">Reference proteome</keyword>
<dbReference type="Proteomes" id="UP000078397">
    <property type="component" value="Unassembled WGS sequence"/>
</dbReference>
<name>A0A219AR28_METCM</name>
<comment type="caution">
    <text evidence="1">The sequence shown here is derived from an EMBL/GenBank/DDBJ whole genome shotgun (WGS) entry which is preliminary data.</text>
</comment>
<dbReference type="GeneID" id="33936540"/>
<organism evidence="1 2">
    <name type="scientific">Pochonia chlamydosporia 170</name>
    <dbReference type="NCBI Taxonomy" id="1380566"/>
    <lineage>
        <taxon>Eukaryota</taxon>
        <taxon>Fungi</taxon>
        <taxon>Dikarya</taxon>
        <taxon>Ascomycota</taxon>
        <taxon>Pezizomycotina</taxon>
        <taxon>Sordariomycetes</taxon>
        <taxon>Hypocreomycetidae</taxon>
        <taxon>Hypocreales</taxon>
        <taxon>Clavicipitaceae</taxon>
        <taxon>Pochonia</taxon>
    </lineage>
</organism>
<dbReference type="RefSeq" id="XP_022285679.1">
    <property type="nucleotide sequence ID" value="XM_022429294.1"/>
</dbReference>